<evidence type="ECO:0000313" key="2">
    <source>
        <dbReference type="EMBL" id="AKJ71803.1"/>
    </source>
</evidence>
<accession>A0A0K0N5N0</accession>
<feature type="region of interest" description="Disordered" evidence="1">
    <location>
        <begin position="211"/>
        <end position="253"/>
    </location>
</feature>
<proteinExistence type="predicted"/>
<name>A0A0K0N5N0_9CAUD</name>
<dbReference type="KEGG" id="vg:26641093"/>
<evidence type="ECO:0000313" key="3">
    <source>
        <dbReference type="Proteomes" id="UP000203663"/>
    </source>
</evidence>
<reference evidence="2 3" key="1">
    <citation type="journal article" date="2015" name="Appl. Environ. Microbiol.">
        <title>Three of a Kind: Genetically Similar Tsukamurella Phages TIN2, TIN3, and TIN4.</title>
        <authorList>
            <person name="Dyson Z.A."/>
            <person name="Tucci J."/>
            <person name="Seviour R.J."/>
            <person name="Petrovski S."/>
        </authorList>
    </citation>
    <scope>NUCLEOTIDE SEQUENCE [LARGE SCALE GENOMIC DNA]</scope>
</reference>
<keyword evidence="3" id="KW-1185">Reference proteome</keyword>
<sequence length="401" mass="44056">MTNATLSDTQRRNCVFMRDLGAPVKSYEKAVKNEAGEDVNALIIEGKAIFRSGTFADSQGYEHTWEPIHINQMVDHDALLRGRAIFEDIPVRKGHPDWGGLFSGPNRNAMDELIGYMSNLRSEERKNPADGNTYTYLLADLEILEETAIKNIKSGLWRNVSAEISTYVTNGNAEYWPVMYGVAYVDIPAVEGLKSQHSKAANQFSIILEEDMTQKNNGPEAPDAKKDGGTGTPENTPLRPQAPEKPENEFSIGGKKTSDFAAVQAHIVALEQRNSDLEQFRIESVEAGKADFVKSLVATNKIPATSEEAYLNYAKSLDDKQYAAWKGLEEAKPSMAIATPQGAGFSQSHEQVSETDAKDARIDVLKGIVSQHQMGGKMSTEAIKATGSYKELTTLDPSFTL</sequence>
<protein>
    <recommendedName>
        <fullName evidence="4">Capsid maturation protease</fullName>
    </recommendedName>
</protein>
<dbReference type="GeneID" id="26641093"/>
<organism evidence="2 3">
    <name type="scientific">Tsukamurella phage TIN3</name>
    <dbReference type="NCBI Taxonomy" id="1636546"/>
    <lineage>
        <taxon>Viruses</taxon>
        <taxon>Duplodnaviria</taxon>
        <taxon>Heunggongvirae</taxon>
        <taxon>Uroviricota</taxon>
        <taxon>Caudoviricetes</taxon>
        <taxon>Tinduovirus</taxon>
        <taxon>Tinduovirus TIN3</taxon>
    </lineage>
</organism>
<evidence type="ECO:0000256" key="1">
    <source>
        <dbReference type="SAM" id="MobiDB-lite"/>
    </source>
</evidence>
<dbReference type="EMBL" id="KR011063">
    <property type="protein sequence ID" value="AKJ71803.1"/>
    <property type="molecule type" value="Genomic_DNA"/>
</dbReference>
<dbReference type="RefSeq" id="YP_009214772.1">
    <property type="nucleotide sequence ID" value="NC_028966.1"/>
</dbReference>
<dbReference type="Proteomes" id="UP000203663">
    <property type="component" value="Segment"/>
</dbReference>
<dbReference type="OrthoDB" id="5344at10239"/>
<gene>
    <name evidence="2" type="ORF">TIN3_6</name>
</gene>
<evidence type="ECO:0008006" key="4">
    <source>
        <dbReference type="Google" id="ProtNLM"/>
    </source>
</evidence>